<dbReference type="EMBL" id="KN824384">
    <property type="protein sequence ID" value="KIM21417.1"/>
    <property type="molecule type" value="Genomic_DNA"/>
</dbReference>
<feature type="region of interest" description="Disordered" evidence="1">
    <location>
        <begin position="297"/>
        <end position="316"/>
    </location>
</feature>
<organism evidence="2 3">
    <name type="scientific">Serendipita vermifera MAFF 305830</name>
    <dbReference type="NCBI Taxonomy" id="933852"/>
    <lineage>
        <taxon>Eukaryota</taxon>
        <taxon>Fungi</taxon>
        <taxon>Dikarya</taxon>
        <taxon>Basidiomycota</taxon>
        <taxon>Agaricomycotina</taxon>
        <taxon>Agaricomycetes</taxon>
        <taxon>Sebacinales</taxon>
        <taxon>Serendipitaceae</taxon>
        <taxon>Serendipita</taxon>
    </lineage>
</organism>
<protein>
    <submittedName>
        <fullName evidence="2">Uncharacterized protein</fullName>
    </submittedName>
</protein>
<reference evidence="2 3" key="1">
    <citation type="submission" date="2014-04" db="EMBL/GenBank/DDBJ databases">
        <authorList>
            <consortium name="DOE Joint Genome Institute"/>
            <person name="Kuo A."/>
            <person name="Zuccaro A."/>
            <person name="Kohler A."/>
            <person name="Nagy L.G."/>
            <person name="Floudas D."/>
            <person name="Copeland A."/>
            <person name="Barry K.W."/>
            <person name="Cichocki N."/>
            <person name="Veneault-Fourrey C."/>
            <person name="LaButti K."/>
            <person name="Lindquist E.A."/>
            <person name="Lipzen A."/>
            <person name="Lundell T."/>
            <person name="Morin E."/>
            <person name="Murat C."/>
            <person name="Sun H."/>
            <person name="Tunlid A."/>
            <person name="Henrissat B."/>
            <person name="Grigoriev I.V."/>
            <person name="Hibbett D.S."/>
            <person name="Martin F."/>
            <person name="Nordberg H.P."/>
            <person name="Cantor M.N."/>
            <person name="Hua S.X."/>
        </authorList>
    </citation>
    <scope>NUCLEOTIDE SEQUENCE [LARGE SCALE GENOMIC DNA]</scope>
    <source>
        <strain evidence="2 3">MAFF 305830</strain>
    </source>
</reference>
<accession>A0A0C2WVJ4</accession>
<feature type="region of interest" description="Disordered" evidence="1">
    <location>
        <begin position="387"/>
        <end position="414"/>
    </location>
</feature>
<dbReference type="Proteomes" id="UP000054097">
    <property type="component" value="Unassembled WGS sequence"/>
</dbReference>
<proteinExistence type="predicted"/>
<dbReference type="HOGENOM" id="CLU_664236_0_0_1"/>
<sequence>MIIYLAARRGVWSSEPQFRNNGSNRAVAHTVGTRTPPAPPVAATRGFTIISSSPEPPHVAQELSVPTQRKRKHVPDDDDAGSRLPSISTAANVLLIQIVSHGKHLARTVDLFPSWPAILRDGLEINECNRDIHDTFSEEEIANYEKFRCLLDTFTTTEAERFIVEALDEETGQTFTRRAAADLLAQVGQAKQNDNATLKPLIIRWLGCPDGLDQDAKEHRGFKHDETAKYLLPMSQHPFSTQKRLDIDDGKIALDSGDWPVFLWHNNDCGNDPSRRRKGLFRSEILLKAAKAVFTSPSSANGSARSRRQTNASKNNMTEVNPATIAYIATLVYYGLCSDGAFNPTTNAGFDLQAFYHGVKEYLELEMDTERGKKLFKWWNKNLFPNAQTKARPNGPRFPAFDDNDDGEESEGQE</sequence>
<keyword evidence="3" id="KW-1185">Reference proteome</keyword>
<dbReference type="Pfam" id="PF20414">
    <property type="entry name" value="DUF6698"/>
    <property type="match status" value="1"/>
</dbReference>
<evidence type="ECO:0000313" key="3">
    <source>
        <dbReference type="Proteomes" id="UP000054097"/>
    </source>
</evidence>
<reference evidence="3" key="2">
    <citation type="submission" date="2015-01" db="EMBL/GenBank/DDBJ databases">
        <title>Evolutionary Origins and Diversification of the Mycorrhizal Mutualists.</title>
        <authorList>
            <consortium name="DOE Joint Genome Institute"/>
            <consortium name="Mycorrhizal Genomics Consortium"/>
            <person name="Kohler A."/>
            <person name="Kuo A."/>
            <person name="Nagy L.G."/>
            <person name="Floudas D."/>
            <person name="Copeland A."/>
            <person name="Barry K.W."/>
            <person name="Cichocki N."/>
            <person name="Veneault-Fourrey C."/>
            <person name="LaButti K."/>
            <person name="Lindquist E.A."/>
            <person name="Lipzen A."/>
            <person name="Lundell T."/>
            <person name="Morin E."/>
            <person name="Murat C."/>
            <person name="Riley R."/>
            <person name="Ohm R."/>
            <person name="Sun H."/>
            <person name="Tunlid A."/>
            <person name="Henrissat B."/>
            <person name="Grigoriev I.V."/>
            <person name="Hibbett D.S."/>
            <person name="Martin F."/>
        </authorList>
    </citation>
    <scope>NUCLEOTIDE SEQUENCE [LARGE SCALE GENOMIC DNA]</scope>
    <source>
        <strain evidence="3">MAFF 305830</strain>
    </source>
</reference>
<name>A0A0C2WVJ4_SERVB</name>
<evidence type="ECO:0000313" key="2">
    <source>
        <dbReference type="EMBL" id="KIM21417.1"/>
    </source>
</evidence>
<gene>
    <name evidence="2" type="ORF">M408DRAFT_333490</name>
</gene>
<dbReference type="InterPro" id="IPR046521">
    <property type="entry name" value="DUF6698"/>
</dbReference>
<feature type="compositionally biased region" description="Acidic residues" evidence="1">
    <location>
        <begin position="402"/>
        <end position="414"/>
    </location>
</feature>
<dbReference type="STRING" id="933852.A0A0C2WVJ4"/>
<evidence type="ECO:0000256" key="1">
    <source>
        <dbReference type="SAM" id="MobiDB-lite"/>
    </source>
</evidence>
<dbReference type="OrthoDB" id="3160134at2759"/>
<dbReference type="AlphaFoldDB" id="A0A0C2WVJ4"/>
<feature type="region of interest" description="Disordered" evidence="1">
    <location>
        <begin position="52"/>
        <end position="84"/>
    </location>
</feature>